<sequence>MARTEYYDDRDAPEPNSLVVAASAVVTDEEGRILLRLLYRRVVGGQLAISDDSTELRFVPEGELDKLPMHHTQRLRLHHFLEEREQPDLG</sequence>
<keyword evidence="2" id="KW-1185">Reference proteome</keyword>
<reference evidence="2" key="1">
    <citation type="submission" date="2016-10" db="EMBL/GenBank/DDBJ databases">
        <authorList>
            <person name="Varghese N."/>
            <person name="Submissions S."/>
        </authorList>
    </citation>
    <scope>NUCLEOTIDE SEQUENCE [LARGE SCALE GENOMIC DNA]</scope>
    <source>
        <strain evidence="2">DSM 40318</strain>
    </source>
</reference>
<proteinExistence type="predicted"/>
<dbReference type="RefSeq" id="WP_093463039.1">
    <property type="nucleotide sequence ID" value="NZ_FNST01000002.1"/>
</dbReference>
<organism evidence="1 2">
    <name type="scientific">Streptomyces melanosporofaciens</name>
    <dbReference type="NCBI Taxonomy" id="67327"/>
    <lineage>
        <taxon>Bacteria</taxon>
        <taxon>Bacillati</taxon>
        <taxon>Actinomycetota</taxon>
        <taxon>Actinomycetes</taxon>
        <taxon>Kitasatosporales</taxon>
        <taxon>Streptomycetaceae</taxon>
        <taxon>Streptomyces</taxon>
        <taxon>Streptomyces violaceusniger group</taxon>
    </lineage>
</organism>
<evidence type="ECO:0000313" key="2">
    <source>
        <dbReference type="Proteomes" id="UP000198609"/>
    </source>
</evidence>
<name>A0A1H4QLG8_STRMJ</name>
<evidence type="ECO:0000313" key="1">
    <source>
        <dbReference type="EMBL" id="SEC20466.1"/>
    </source>
</evidence>
<accession>A0A1H4QLG8</accession>
<gene>
    <name evidence="1" type="ORF">SAMN04490356_3286</name>
</gene>
<dbReference type="Proteomes" id="UP000198609">
    <property type="component" value="Unassembled WGS sequence"/>
</dbReference>
<protein>
    <recommendedName>
        <fullName evidence="3">NUDIX domain-containing protein</fullName>
    </recommendedName>
</protein>
<evidence type="ECO:0008006" key="3">
    <source>
        <dbReference type="Google" id="ProtNLM"/>
    </source>
</evidence>
<dbReference type="EMBL" id="FNST01000002">
    <property type="protein sequence ID" value="SEC20466.1"/>
    <property type="molecule type" value="Genomic_DNA"/>
</dbReference>
<dbReference type="AlphaFoldDB" id="A0A1H4QLG8"/>